<gene>
    <name evidence="2" type="ORF">F0L68_35050</name>
</gene>
<dbReference type="PANTHER" id="PTHR43143">
    <property type="entry name" value="METALLOPHOSPHOESTERASE, CALCINEURIN SUPERFAMILY"/>
    <property type="match status" value="1"/>
</dbReference>
<evidence type="ECO:0000313" key="3">
    <source>
        <dbReference type="Proteomes" id="UP000323454"/>
    </source>
</evidence>
<organism evidence="2 3">
    <name type="scientific">Solihabitans fulvus</name>
    <dbReference type="NCBI Taxonomy" id="1892852"/>
    <lineage>
        <taxon>Bacteria</taxon>
        <taxon>Bacillati</taxon>
        <taxon>Actinomycetota</taxon>
        <taxon>Actinomycetes</taxon>
        <taxon>Pseudonocardiales</taxon>
        <taxon>Pseudonocardiaceae</taxon>
        <taxon>Solihabitans</taxon>
    </lineage>
</organism>
<dbReference type="InterPro" id="IPR022506">
    <property type="entry name" value="Metallophosphoesterase_PPA1498"/>
</dbReference>
<dbReference type="PANTHER" id="PTHR43143:SF1">
    <property type="entry name" value="SERINE_THREONINE-PROTEIN PHOSPHATASE CPPED1"/>
    <property type="match status" value="1"/>
</dbReference>
<dbReference type="InterPro" id="IPR029052">
    <property type="entry name" value="Metallo-depent_PP-like"/>
</dbReference>
<accession>A0A5B2WNZ7</accession>
<protein>
    <submittedName>
        <fullName evidence="2">TIGR03767 family metallophosphoesterase</fullName>
    </submittedName>
</protein>
<feature type="domain" description="Calcineurin-like phosphoesterase" evidence="1">
    <location>
        <begin position="209"/>
        <end position="431"/>
    </location>
</feature>
<comment type="caution">
    <text evidence="2">The sequence shown here is derived from an EMBL/GenBank/DDBJ whole genome shotgun (WGS) entry which is preliminary data.</text>
</comment>
<dbReference type="NCBIfam" id="TIGR03767">
    <property type="entry name" value="P_acnes_RR"/>
    <property type="match status" value="1"/>
</dbReference>
<dbReference type="Proteomes" id="UP000323454">
    <property type="component" value="Unassembled WGS sequence"/>
</dbReference>
<sequence>MDTARRRIVRAGKDDRGYQRLLAAPGEPHVVREDLAAAAPGRGDTRVSVLAFAHLSDLHVMDAQSPTRVEFLERHADPDSLHRQQVPAVGTYRPQEMFTTHVAEAMVRAVNDVPTPLAFAISTGDATDACQANELRNYLAVLDGGTVRPGSGDPNRWEGVHASDPATYDTRYWHPDGTPEGCADDLPRAAYGYPTAPGALAAAAKPFQANGLSMPWYAVHGNHDNMVQGTVPPTVELARATVGTRKAVGLPEGADELGLLLGLASAQPSAVAALAKSPMVSVTADPERRHVTRTEWVAEHLRSDGKPRGHGFGDDNVADGTAYYAFDSGVVRGLVLDTVNPHGHWEGSLDLAQFEWLEDQLRAGSRRHLAEDGSLVDQPDATDRLFVLFSHHPLDSLVNDNGSGRLLAEPMLRLLLRFPNVVLWVNGHTHTNTVRCHRRAENAVLPGGFWQVTTASHIDWPQQARVVELLDNRDGSLSIVGTVLDHVGPLAWTGEADPIALAALSRELAANYWQTRDNAARESIGAGTPSDRNVELLLPHPFG</sequence>
<dbReference type="SUPFAM" id="SSF56300">
    <property type="entry name" value="Metallo-dependent phosphatases"/>
    <property type="match status" value="1"/>
</dbReference>
<proteinExistence type="predicted"/>
<dbReference type="RefSeq" id="WP_149854196.1">
    <property type="nucleotide sequence ID" value="NZ_VUOB01000074.1"/>
</dbReference>
<dbReference type="InterPro" id="IPR004843">
    <property type="entry name" value="Calcineurin-like_PHP"/>
</dbReference>
<keyword evidence="3" id="KW-1185">Reference proteome</keyword>
<dbReference type="EMBL" id="VUOB01000074">
    <property type="protein sequence ID" value="KAA2252540.1"/>
    <property type="molecule type" value="Genomic_DNA"/>
</dbReference>
<reference evidence="2 3" key="2">
    <citation type="submission" date="2019-09" db="EMBL/GenBank/DDBJ databases">
        <authorList>
            <person name="Jin C."/>
        </authorList>
    </citation>
    <scope>NUCLEOTIDE SEQUENCE [LARGE SCALE GENOMIC DNA]</scope>
    <source>
        <strain evidence="2 3">AN110305</strain>
    </source>
</reference>
<dbReference type="Pfam" id="PF00149">
    <property type="entry name" value="Metallophos"/>
    <property type="match status" value="1"/>
</dbReference>
<evidence type="ECO:0000259" key="1">
    <source>
        <dbReference type="Pfam" id="PF00149"/>
    </source>
</evidence>
<dbReference type="OrthoDB" id="8132905at2"/>
<dbReference type="InterPro" id="IPR051918">
    <property type="entry name" value="STPP_CPPED1"/>
</dbReference>
<dbReference type="AlphaFoldDB" id="A0A5B2WNZ7"/>
<evidence type="ECO:0000313" key="2">
    <source>
        <dbReference type="EMBL" id="KAA2252540.1"/>
    </source>
</evidence>
<reference evidence="2 3" key="1">
    <citation type="submission" date="2019-09" db="EMBL/GenBank/DDBJ databases">
        <title>Goodfellowia gen. nov., a new genus of the Pseudonocardineae related to Actinoalloteichus, containing Goodfellowia coeruleoviolacea gen. nov., comb. nov. gen. nov., comb. nov.</title>
        <authorList>
            <person name="Labeda D."/>
        </authorList>
    </citation>
    <scope>NUCLEOTIDE SEQUENCE [LARGE SCALE GENOMIC DNA]</scope>
    <source>
        <strain evidence="2 3">AN110305</strain>
    </source>
</reference>
<name>A0A5B2WNZ7_9PSEU</name>
<dbReference type="Gene3D" id="3.60.21.10">
    <property type="match status" value="1"/>
</dbReference>